<feature type="compositionally biased region" description="Low complexity" evidence="1">
    <location>
        <begin position="59"/>
        <end position="70"/>
    </location>
</feature>
<evidence type="ECO:0000313" key="2">
    <source>
        <dbReference type="EMBL" id="KAL0955404.1"/>
    </source>
</evidence>
<reference evidence="3" key="1">
    <citation type="submission" date="2024-06" db="EMBL/GenBank/DDBJ databases">
        <title>Multi-omics analyses provide insights into the biosynthesis of the anticancer antibiotic pleurotin in Hohenbuehelia grisea.</title>
        <authorList>
            <person name="Weaver J.A."/>
            <person name="Alberti F."/>
        </authorList>
    </citation>
    <scope>NUCLEOTIDE SEQUENCE [LARGE SCALE GENOMIC DNA]</scope>
    <source>
        <strain evidence="3">T-177</strain>
    </source>
</reference>
<evidence type="ECO:0000313" key="3">
    <source>
        <dbReference type="Proteomes" id="UP001556367"/>
    </source>
</evidence>
<accession>A0ABR3JIE9</accession>
<dbReference type="EMBL" id="JASNQZ010000006">
    <property type="protein sequence ID" value="KAL0955404.1"/>
    <property type="molecule type" value="Genomic_DNA"/>
</dbReference>
<name>A0ABR3JIE9_9AGAR</name>
<proteinExistence type="predicted"/>
<sequence length="104" mass="11335">METEPWVDLLVALELTPEKARKISRALLNLAGEGDDHDYNNVRPRAPTPASEDNKGERASPAPTDAPDAPVGVEEDGDDAPEYLRSFRAPTAVSVLAEDGRRQR</sequence>
<feature type="region of interest" description="Disordered" evidence="1">
    <location>
        <begin position="30"/>
        <end position="104"/>
    </location>
</feature>
<organism evidence="2 3">
    <name type="scientific">Hohenbuehelia grisea</name>
    <dbReference type="NCBI Taxonomy" id="104357"/>
    <lineage>
        <taxon>Eukaryota</taxon>
        <taxon>Fungi</taxon>
        <taxon>Dikarya</taxon>
        <taxon>Basidiomycota</taxon>
        <taxon>Agaricomycotina</taxon>
        <taxon>Agaricomycetes</taxon>
        <taxon>Agaricomycetidae</taxon>
        <taxon>Agaricales</taxon>
        <taxon>Pleurotineae</taxon>
        <taxon>Pleurotaceae</taxon>
        <taxon>Hohenbuehelia</taxon>
    </lineage>
</organism>
<gene>
    <name evidence="2" type="ORF">HGRIS_001651</name>
</gene>
<dbReference type="Proteomes" id="UP001556367">
    <property type="component" value="Unassembled WGS sequence"/>
</dbReference>
<comment type="caution">
    <text evidence="2">The sequence shown here is derived from an EMBL/GenBank/DDBJ whole genome shotgun (WGS) entry which is preliminary data.</text>
</comment>
<evidence type="ECO:0000256" key="1">
    <source>
        <dbReference type="SAM" id="MobiDB-lite"/>
    </source>
</evidence>
<protein>
    <submittedName>
        <fullName evidence="2">Uncharacterized protein</fullName>
    </submittedName>
</protein>
<keyword evidence="3" id="KW-1185">Reference proteome</keyword>